<reference evidence="6" key="1">
    <citation type="submission" date="2021-06" db="EMBL/GenBank/DDBJ databases">
        <authorList>
            <person name="Huq M.A."/>
        </authorList>
    </citation>
    <scope>NUCLEOTIDE SEQUENCE</scope>
    <source>
        <strain evidence="6">MAH-26</strain>
    </source>
</reference>
<dbReference type="PANTHER" id="PTHR10434:SF11">
    <property type="entry name" value="1-ACYL-SN-GLYCEROL-3-PHOSPHATE ACYLTRANSFERASE"/>
    <property type="match status" value="1"/>
</dbReference>
<keyword evidence="3 6" id="KW-0012">Acyltransferase</keyword>
<dbReference type="PANTHER" id="PTHR10434">
    <property type="entry name" value="1-ACYL-SN-GLYCEROL-3-PHOSPHATE ACYLTRANSFERASE"/>
    <property type="match status" value="1"/>
</dbReference>
<dbReference type="SMART" id="SM00563">
    <property type="entry name" value="PlsC"/>
    <property type="match status" value="1"/>
</dbReference>
<evidence type="ECO:0000256" key="4">
    <source>
        <dbReference type="SAM" id="Phobius"/>
    </source>
</evidence>
<keyword evidence="4" id="KW-0812">Transmembrane</keyword>
<protein>
    <submittedName>
        <fullName evidence="6">1-acyl-sn-glycerol-3-phosphate acyltransferase</fullName>
    </submittedName>
</protein>
<comment type="caution">
    <text evidence="6">The sequence shown here is derived from an EMBL/GenBank/DDBJ whole genome shotgun (WGS) entry which is preliminary data.</text>
</comment>
<evidence type="ECO:0000313" key="7">
    <source>
        <dbReference type="Proteomes" id="UP000812270"/>
    </source>
</evidence>
<dbReference type="CDD" id="cd07989">
    <property type="entry name" value="LPLAT_AGPAT-like"/>
    <property type="match status" value="1"/>
</dbReference>
<organism evidence="6 7">
    <name type="scientific">Pinibacter aurantiacus</name>
    <dbReference type="NCBI Taxonomy" id="2851599"/>
    <lineage>
        <taxon>Bacteria</taxon>
        <taxon>Pseudomonadati</taxon>
        <taxon>Bacteroidota</taxon>
        <taxon>Chitinophagia</taxon>
        <taxon>Chitinophagales</taxon>
        <taxon>Chitinophagaceae</taxon>
        <taxon>Pinibacter</taxon>
    </lineage>
</organism>
<comment type="pathway">
    <text evidence="1">Lipid metabolism.</text>
</comment>
<keyword evidence="2" id="KW-0808">Transferase</keyword>
<keyword evidence="7" id="KW-1185">Reference proteome</keyword>
<name>A0A9E2W2Z4_9BACT</name>
<evidence type="ECO:0000256" key="3">
    <source>
        <dbReference type="ARBA" id="ARBA00023315"/>
    </source>
</evidence>
<dbReference type="GO" id="GO:0003841">
    <property type="term" value="F:1-acylglycerol-3-phosphate O-acyltransferase activity"/>
    <property type="evidence" value="ECO:0007669"/>
    <property type="project" value="TreeGrafter"/>
</dbReference>
<proteinExistence type="predicted"/>
<dbReference type="Proteomes" id="UP000812270">
    <property type="component" value="Unassembled WGS sequence"/>
</dbReference>
<evidence type="ECO:0000256" key="1">
    <source>
        <dbReference type="ARBA" id="ARBA00005189"/>
    </source>
</evidence>
<dbReference type="InterPro" id="IPR002123">
    <property type="entry name" value="Plipid/glycerol_acylTrfase"/>
</dbReference>
<feature type="domain" description="Phospholipid/glycerol acyltransferase" evidence="5">
    <location>
        <begin position="75"/>
        <end position="189"/>
    </location>
</feature>
<sequence length="244" mass="28272">MKPVQLIYSLYAMALFILLLLLLMPFFFIASFFGKIRGGNMLFKLCTLWADIWLTMIGIYAKNIHEAKSTEKRPCVFVANHISYLDIPMIVKVIREPVRPLGKYEMSKVPLFGFLYRNAAVMVDRSSARNRARSVRTLKQFIRFGISIFIFPEGTFNETGQPLKAFYDGAFRIAIETQTHIQPLIFPDTIKRMHYRSVFSFTPGICRAIFLEPVEVAGMTQHDLQKLKEVVHAKMEEAVRMYRK</sequence>
<evidence type="ECO:0000256" key="2">
    <source>
        <dbReference type="ARBA" id="ARBA00022679"/>
    </source>
</evidence>
<accession>A0A9E2W2Z4</accession>
<evidence type="ECO:0000313" key="6">
    <source>
        <dbReference type="EMBL" id="MBV4355653.1"/>
    </source>
</evidence>
<evidence type="ECO:0000259" key="5">
    <source>
        <dbReference type="SMART" id="SM00563"/>
    </source>
</evidence>
<keyword evidence="4" id="KW-0472">Membrane</keyword>
<gene>
    <name evidence="6" type="ORF">KTO63_00745</name>
</gene>
<keyword evidence="4" id="KW-1133">Transmembrane helix</keyword>
<dbReference type="Pfam" id="PF01553">
    <property type="entry name" value="Acyltransferase"/>
    <property type="match status" value="1"/>
</dbReference>
<dbReference type="AlphaFoldDB" id="A0A9E2W2Z4"/>
<feature type="transmembrane region" description="Helical" evidence="4">
    <location>
        <begin position="6"/>
        <end position="30"/>
    </location>
</feature>
<feature type="transmembrane region" description="Helical" evidence="4">
    <location>
        <begin position="42"/>
        <end position="61"/>
    </location>
</feature>
<dbReference type="GO" id="GO:0006654">
    <property type="term" value="P:phosphatidic acid biosynthetic process"/>
    <property type="evidence" value="ECO:0007669"/>
    <property type="project" value="TreeGrafter"/>
</dbReference>
<dbReference type="EMBL" id="JAHSPG010000001">
    <property type="protein sequence ID" value="MBV4355653.1"/>
    <property type="molecule type" value="Genomic_DNA"/>
</dbReference>